<evidence type="ECO:0000313" key="2">
    <source>
        <dbReference type="EMBL" id="GGG29099.1"/>
    </source>
</evidence>
<proteinExistence type="predicted"/>
<gene>
    <name evidence="2" type="ORF">GCM10011378_02210</name>
</gene>
<keyword evidence="3" id="KW-1185">Reference proteome</keyword>
<dbReference type="PANTHER" id="PTHR43316:SF8">
    <property type="entry name" value="HAD FAMILY HYDROLASE"/>
    <property type="match status" value="1"/>
</dbReference>
<dbReference type="RefSeq" id="WP_188555977.1">
    <property type="nucleotide sequence ID" value="NZ_BMGS01000001.1"/>
</dbReference>
<dbReference type="PANTHER" id="PTHR43316">
    <property type="entry name" value="HYDROLASE, HALOACID DELAHOGENASE-RELATED"/>
    <property type="match status" value="1"/>
</dbReference>
<dbReference type="Pfam" id="PF00702">
    <property type="entry name" value="Hydrolase"/>
    <property type="match status" value="1"/>
</dbReference>
<evidence type="ECO:0000256" key="1">
    <source>
        <dbReference type="ARBA" id="ARBA00022801"/>
    </source>
</evidence>
<sequence length="239" mass="26657">MPAPRLIAFDADDTLWPNQPHFDYAEAQLYELLTHHGEPGVIGNRFNEVQRQNMHLFGYGAKSFMLSMIETVIQLTNGAVTGTEIQHILDHGKRLLSFPIELLPAVPDVLAALKRQGYPLMLLTKGDLFDQESKLARSGLGDLFDYVEIVSEKNEATYQRILARHQLRPEEFLMIGNSLKSDVLPVARLGAQAVHVPYHTTWIMEEVPAEQLVGVAFQTLASLAEVPAYIELLGSSPVI</sequence>
<dbReference type="SFLD" id="SFLDG01129">
    <property type="entry name" value="C1.5:_HAD__Beta-PGM__Phosphata"/>
    <property type="match status" value="1"/>
</dbReference>
<dbReference type="Proteomes" id="UP000601361">
    <property type="component" value="Unassembled WGS sequence"/>
</dbReference>
<accession>A0ABQ1WHC3</accession>
<protein>
    <submittedName>
        <fullName evidence="2">Haloacid dehalogenase</fullName>
    </submittedName>
</protein>
<comment type="caution">
    <text evidence="2">The sequence shown here is derived from an EMBL/GenBank/DDBJ whole genome shotgun (WGS) entry which is preliminary data.</text>
</comment>
<dbReference type="EMBL" id="BMGS01000001">
    <property type="protein sequence ID" value="GGG29099.1"/>
    <property type="molecule type" value="Genomic_DNA"/>
</dbReference>
<dbReference type="Gene3D" id="1.10.150.240">
    <property type="entry name" value="Putative phosphatase, domain 2"/>
    <property type="match status" value="1"/>
</dbReference>
<dbReference type="Gene3D" id="3.40.50.1000">
    <property type="entry name" value="HAD superfamily/HAD-like"/>
    <property type="match status" value="1"/>
</dbReference>
<evidence type="ECO:0000313" key="3">
    <source>
        <dbReference type="Proteomes" id="UP000601361"/>
    </source>
</evidence>
<name>A0ABQ1WHC3_9BACT</name>
<dbReference type="SUPFAM" id="SSF56784">
    <property type="entry name" value="HAD-like"/>
    <property type="match status" value="1"/>
</dbReference>
<dbReference type="SFLD" id="SFLDS00003">
    <property type="entry name" value="Haloacid_Dehalogenase"/>
    <property type="match status" value="1"/>
</dbReference>
<dbReference type="InterPro" id="IPR023198">
    <property type="entry name" value="PGP-like_dom2"/>
</dbReference>
<organism evidence="2 3">
    <name type="scientific">Hymenobacter glacieicola</name>
    <dbReference type="NCBI Taxonomy" id="1562124"/>
    <lineage>
        <taxon>Bacteria</taxon>
        <taxon>Pseudomonadati</taxon>
        <taxon>Bacteroidota</taxon>
        <taxon>Cytophagia</taxon>
        <taxon>Cytophagales</taxon>
        <taxon>Hymenobacteraceae</taxon>
        <taxon>Hymenobacter</taxon>
    </lineage>
</organism>
<dbReference type="InterPro" id="IPR036412">
    <property type="entry name" value="HAD-like_sf"/>
</dbReference>
<reference evidence="3" key="1">
    <citation type="journal article" date="2019" name="Int. J. Syst. Evol. Microbiol.">
        <title>The Global Catalogue of Microorganisms (GCM) 10K type strain sequencing project: providing services to taxonomists for standard genome sequencing and annotation.</title>
        <authorList>
            <consortium name="The Broad Institute Genomics Platform"/>
            <consortium name="The Broad Institute Genome Sequencing Center for Infectious Disease"/>
            <person name="Wu L."/>
            <person name="Ma J."/>
        </authorList>
    </citation>
    <scope>NUCLEOTIDE SEQUENCE [LARGE SCALE GENOMIC DNA]</scope>
    <source>
        <strain evidence="3">CGMCC 1.12990</strain>
    </source>
</reference>
<dbReference type="InterPro" id="IPR023214">
    <property type="entry name" value="HAD_sf"/>
</dbReference>
<dbReference type="InterPro" id="IPR051540">
    <property type="entry name" value="S-2-haloacid_dehalogenase"/>
</dbReference>
<keyword evidence="1" id="KW-0378">Hydrolase</keyword>